<reference evidence="4 5" key="1">
    <citation type="submission" date="2016-10" db="EMBL/GenBank/DDBJ databases">
        <authorList>
            <person name="de Groot N.N."/>
        </authorList>
    </citation>
    <scope>NUCLEOTIDE SEQUENCE [LARGE SCALE GENOMIC DNA]</scope>
    <source>
        <strain evidence="4 5">CGMCC 1.12097</strain>
    </source>
</reference>
<dbReference type="Pfam" id="PF03060">
    <property type="entry name" value="NMO"/>
    <property type="match status" value="2"/>
</dbReference>
<evidence type="ECO:0000313" key="4">
    <source>
        <dbReference type="EMBL" id="SDA43256.1"/>
    </source>
</evidence>
<dbReference type="STRING" id="1165689.SAMN02927914_00500"/>
<evidence type="ECO:0000256" key="3">
    <source>
        <dbReference type="ARBA" id="ARBA00023002"/>
    </source>
</evidence>
<protein>
    <submittedName>
        <fullName evidence="4">NAD(P)H-dependent flavin oxidoreductase YrpB, nitropropane dioxygenase family</fullName>
    </submittedName>
</protein>
<dbReference type="InterPro" id="IPR013785">
    <property type="entry name" value="Aldolase_TIM"/>
</dbReference>
<dbReference type="EMBL" id="FMXM01000002">
    <property type="protein sequence ID" value="SDA43256.1"/>
    <property type="molecule type" value="Genomic_DNA"/>
</dbReference>
<dbReference type="SUPFAM" id="SSF51412">
    <property type="entry name" value="Inosine monophosphate dehydrogenase (IMPDH)"/>
    <property type="match status" value="1"/>
</dbReference>
<dbReference type="GO" id="GO:0018580">
    <property type="term" value="F:nitronate monooxygenase activity"/>
    <property type="evidence" value="ECO:0007669"/>
    <property type="project" value="InterPro"/>
</dbReference>
<dbReference type="AlphaFoldDB" id="A0A1G5VCY2"/>
<evidence type="ECO:0000256" key="2">
    <source>
        <dbReference type="ARBA" id="ARBA00022643"/>
    </source>
</evidence>
<dbReference type="PANTHER" id="PTHR32332">
    <property type="entry name" value="2-NITROPROPANE DIOXYGENASE"/>
    <property type="match status" value="1"/>
</dbReference>
<gene>
    <name evidence="4" type="ORF">SAMN02927914_00500</name>
</gene>
<keyword evidence="2" id="KW-0288">FMN</keyword>
<dbReference type="Proteomes" id="UP000198588">
    <property type="component" value="Unassembled WGS sequence"/>
</dbReference>
<keyword evidence="4" id="KW-0223">Dioxygenase</keyword>
<name>A0A1G5VCY2_9HYPH</name>
<dbReference type="OrthoDB" id="9778912at2"/>
<sequence>MISTSIMRDFGLATPIVNAGMAMIARPALAAAVCESGGLGTIGSDINPPQILRDLIRKTKALTKRPFGVDLIGDFVTDEHISVLLEEQVALAIFFWTLPTSEHVGRLKHAGIKVWMQVGRVAEAEQAVALGAEALVVQGAEAGGHNRAEASTMTLFPRIRRLLPGLPLLAAGGIVDGTTMAAALALGADAVWCGSRFLASLEAEAHDDYKARVQAADVADTAILSIYGPEWPDQPMRAIVNDGARAALGREAEATRDAEGQVIGSTVLNGQTIPVPRYSAILPTPDFDGDIEQACLTAGQGAGNIDEVLPAGEIVRRMTAEAKSVVRRLAGMVEAA</sequence>
<dbReference type="CDD" id="cd04730">
    <property type="entry name" value="NPD_like"/>
    <property type="match status" value="1"/>
</dbReference>
<organism evidence="4 5">
    <name type="scientific">Mesorhizobium qingshengii</name>
    <dbReference type="NCBI Taxonomy" id="1165689"/>
    <lineage>
        <taxon>Bacteria</taxon>
        <taxon>Pseudomonadati</taxon>
        <taxon>Pseudomonadota</taxon>
        <taxon>Alphaproteobacteria</taxon>
        <taxon>Hyphomicrobiales</taxon>
        <taxon>Phyllobacteriaceae</taxon>
        <taxon>Mesorhizobium</taxon>
    </lineage>
</organism>
<dbReference type="PANTHER" id="PTHR32332:SF20">
    <property type="entry name" value="2-NITROPROPANE DIOXYGENASE-LIKE PROTEIN"/>
    <property type="match status" value="1"/>
</dbReference>
<dbReference type="RefSeq" id="WP_091575332.1">
    <property type="nucleotide sequence ID" value="NZ_FMXM01000002.1"/>
</dbReference>
<dbReference type="InterPro" id="IPR004136">
    <property type="entry name" value="NMO"/>
</dbReference>
<keyword evidence="1" id="KW-0285">Flavoprotein</keyword>
<dbReference type="Gene3D" id="3.20.20.70">
    <property type="entry name" value="Aldolase class I"/>
    <property type="match status" value="1"/>
</dbReference>
<dbReference type="GO" id="GO:0051213">
    <property type="term" value="F:dioxygenase activity"/>
    <property type="evidence" value="ECO:0007669"/>
    <property type="project" value="UniProtKB-KW"/>
</dbReference>
<evidence type="ECO:0000313" key="5">
    <source>
        <dbReference type="Proteomes" id="UP000198588"/>
    </source>
</evidence>
<evidence type="ECO:0000256" key="1">
    <source>
        <dbReference type="ARBA" id="ARBA00022630"/>
    </source>
</evidence>
<keyword evidence="3" id="KW-0560">Oxidoreductase</keyword>
<proteinExistence type="predicted"/>
<accession>A0A1G5VCY2</accession>